<keyword evidence="10" id="KW-1185">Reference proteome</keyword>
<dbReference type="SUPFAM" id="SSF47986">
    <property type="entry name" value="DEATH domain"/>
    <property type="match status" value="1"/>
</dbReference>
<sequence>MSMSEEQDGWDTASQSISLDIEDSDSEMSAGFEDEVQDPNMHLEVEGGAGASPMNLSQEFENAAAEPVLAIAPFESGRYWQETSSPTPSYQSMESDKDPEEQGTTSNKELLSTNTKLQLEEPDSPASSCYSFNSDDSAEPVRKPKPRSQNLQQATIPAPTPRPEVCSLLAPSEMRHPSITFEFMFSILMLALRRLAQEEFALFKRNLRRHYPEFFDTSTEKQDVLDLVDSILQKCGLDGSLRITLKTLTDMKLKSTANYLQELIKRREAQYELKLSLKRKYEYIFEGVAKQGEQTVFNDIFTDLYITEGGNGGVNKEHEIRQIVPPKRVKREVVVNCTEIFSLAAIEKQHTRSVLSRGIGGIGKSVCMQKFILDWAEERSHQHIYFLLPIPFRELNLMQSGSYSLMQLIHSFFPELKELESLDSEECKVLFICDGLEESHLPLNFTFNECWCDTTQPTTLDKLLTNLIKGNLLPSAHIWITSRPFRSSRIPPECIHCLLEVRGFNDTQKEEYFRKRLRDPELANRVIEHVMSMKTLHVMCHNPVFCWIIATVLERAFHSAGDREVPRTLTRFLTHFTLIQMKQMQQKYHGRPSDDKEFDLDFLLKLGKLAFWMLEKGEETLSETLWRESGVDFDDTVVHSGLCTEIYQEEFVMYQSKMYCFVHLTVQEYLAALYVFLSFKIQQKNVYDVQRTIPA</sequence>
<dbReference type="GO" id="GO:0005737">
    <property type="term" value="C:cytoplasm"/>
    <property type="evidence" value="ECO:0007669"/>
    <property type="project" value="UniProtKB-SubCell"/>
</dbReference>
<dbReference type="GeneTree" id="ENSGT01120000271898"/>
<reference evidence="9" key="1">
    <citation type="submission" date="2025-08" db="UniProtKB">
        <authorList>
            <consortium name="Ensembl"/>
        </authorList>
    </citation>
    <scope>IDENTIFICATION</scope>
</reference>
<dbReference type="InterPro" id="IPR029495">
    <property type="entry name" value="NACHT-assoc"/>
</dbReference>
<dbReference type="Gene3D" id="1.10.533.10">
    <property type="entry name" value="Death Domain, Fas"/>
    <property type="match status" value="1"/>
</dbReference>
<feature type="compositionally biased region" description="Acidic residues" evidence="7">
    <location>
        <begin position="20"/>
        <end position="37"/>
    </location>
</feature>
<dbReference type="Pfam" id="PF05729">
    <property type="entry name" value="NACHT"/>
    <property type="match status" value="1"/>
</dbReference>
<dbReference type="FunFam" id="3.40.50.300:FF:000210">
    <property type="entry name" value="Si:dkey-16p6.1"/>
    <property type="match status" value="1"/>
</dbReference>
<evidence type="ECO:0000313" key="10">
    <source>
        <dbReference type="Proteomes" id="UP000261540"/>
    </source>
</evidence>
<dbReference type="InterPro" id="IPR007111">
    <property type="entry name" value="NACHT_NTPase"/>
</dbReference>
<dbReference type="InterPro" id="IPR004020">
    <property type="entry name" value="DAPIN"/>
</dbReference>
<dbReference type="Pfam" id="PF14484">
    <property type="entry name" value="FISNA"/>
    <property type="match status" value="1"/>
</dbReference>
<evidence type="ECO:0000313" key="9">
    <source>
        <dbReference type="Ensembl" id="ENSPKIP00000001581.1"/>
    </source>
</evidence>
<dbReference type="GO" id="GO:0005524">
    <property type="term" value="F:ATP binding"/>
    <property type="evidence" value="ECO:0007669"/>
    <property type="project" value="UniProtKB-KW"/>
</dbReference>
<evidence type="ECO:0000256" key="3">
    <source>
        <dbReference type="ARBA" id="ARBA00022614"/>
    </source>
</evidence>
<evidence type="ECO:0000256" key="5">
    <source>
        <dbReference type="ARBA" id="ARBA00022741"/>
    </source>
</evidence>
<dbReference type="InterPro" id="IPR041075">
    <property type="entry name" value="NOD1/2_WH"/>
</dbReference>
<reference evidence="9" key="2">
    <citation type="submission" date="2025-09" db="UniProtKB">
        <authorList>
            <consortium name="Ensembl"/>
        </authorList>
    </citation>
    <scope>IDENTIFICATION</scope>
</reference>
<dbReference type="Pfam" id="PF02758">
    <property type="entry name" value="PYRIN"/>
    <property type="match status" value="1"/>
</dbReference>
<dbReference type="Proteomes" id="UP000261540">
    <property type="component" value="Unplaced"/>
</dbReference>
<dbReference type="SMART" id="SM01288">
    <property type="entry name" value="FISNA"/>
    <property type="match status" value="1"/>
</dbReference>
<feature type="domain" description="Pyrin" evidence="8">
    <location>
        <begin position="174"/>
        <end position="266"/>
    </location>
</feature>
<comment type="subcellular location">
    <subcellularLocation>
        <location evidence="1">Cytoplasm</location>
    </subcellularLocation>
</comment>
<dbReference type="Ensembl" id="ENSPKIT00000025503.1">
    <property type="protein sequence ID" value="ENSPKIP00000001581.1"/>
    <property type="gene ID" value="ENSPKIG00000019825.1"/>
</dbReference>
<dbReference type="PANTHER" id="PTHR24106">
    <property type="entry name" value="NACHT, LRR AND CARD DOMAINS-CONTAINING"/>
    <property type="match status" value="1"/>
</dbReference>
<keyword evidence="5" id="KW-0547">Nucleotide-binding</keyword>
<feature type="compositionally biased region" description="Polar residues" evidence="7">
    <location>
        <begin position="81"/>
        <end position="93"/>
    </location>
</feature>
<accession>A0A3B3Q863</accession>
<dbReference type="AlphaFoldDB" id="A0A3B3Q863"/>
<dbReference type="InterPro" id="IPR027417">
    <property type="entry name" value="P-loop_NTPase"/>
</dbReference>
<evidence type="ECO:0000256" key="2">
    <source>
        <dbReference type="ARBA" id="ARBA00022490"/>
    </source>
</evidence>
<dbReference type="PROSITE" id="PS50824">
    <property type="entry name" value="DAPIN"/>
    <property type="match status" value="1"/>
</dbReference>
<feature type="region of interest" description="Disordered" evidence="7">
    <location>
        <begin position="1"/>
        <end position="59"/>
    </location>
</feature>
<feature type="compositionally biased region" description="Polar residues" evidence="7">
    <location>
        <begin position="102"/>
        <end position="117"/>
    </location>
</feature>
<dbReference type="Pfam" id="PF17779">
    <property type="entry name" value="WHD_NOD2"/>
    <property type="match status" value="1"/>
</dbReference>
<evidence type="ECO:0000256" key="1">
    <source>
        <dbReference type="ARBA" id="ARBA00004496"/>
    </source>
</evidence>
<evidence type="ECO:0000256" key="4">
    <source>
        <dbReference type="ARBA" id="ARBA00022737"/>
    </source>
</evidence>
<dbReference type="STRING" id="1676925.ENSPKIP00000001581"/>
<keyword evidence="4" id="KW-0677">Repeat</keyword>
<evidence type="ECO:0000259" key="8">
    <source>
        <dbReference type="PROSITE" id="PS50824"/>
    </source>
</evidence>
<name>A0A3B3Q863_9TELE</name>
<protein>
    <recommendedName>
        <fullName evidence="8">Pyrin domain-containing protein</fullName>
    </recommendedName>
</protein>
<evidence type="ECO:0000256" key="6">
    <source>
        <dbReference type="ARBA" id="ARBA00022840"/>
    </source>
</evidence>
<keyword evidence="6" id="KW-0067">ATP-binding</keyword>
<dbReference type="Gene3D" id="3.40.50.300">
    <property type="entry name" value="P-loop containing nucleotide triphosphate hydrolases"/>
    <property type="match status" value="1"/>
</dbReference>
<evidence type="ECO:0000256" key="7">
    <source>
        <dbReference type="SAM" id="MobiDB-lite"/>
    </source>
</evidence>
<keyword evidence="2" id="KW-0963">Cytoplasm</keyword>
<dbReference type="InterPro" id="IPR011029">
    <property type="entry name" value="DEATH-like_dom_sf"/>
</dbReference>
<keyword evidence="3" id="KW-0433">Leucine-rich repeat</keyword>
<organism evidence="9 10">
    <name type="scientific">Paramormyrops kingsleyae</name>
    <dbReference type="NCBI Taxonomy" id="1676925"/>
    <lineage>
        <taxon>Eukaryota</taxon>
        <taxon>Metazoa</taxon>
        <taxon>Chordata</taxon>
        <taxon>Craniata</taxon>
        <taxon>Vertebrata</taxon>
        <taxon>Euteleostomi</taxon>
        <taxon>Actinopterygii</taxon>
        <taxon>Neopterygii</taxon>
        <taxon>Teleostei</taxon>
        <taxon>Osteoglossocephala</taxon>
        <taxon>Osteoglossomorpha</taxon>
        <taxon>Osteoglossiformes</taxon>
        <taxon>Mormyridae</taxon>
        <taxon>Paramormyrops</taxon>
    </lineage>
</organism>
<feature type="compositionally biased region" description="Polar residues" evidence="7">
    <location>
        <begin position="125"/>
        <end position="135"/>
    </location>
</feature>
<feature type="region of interest" description="Disordered" evidence="7">
    <location>
        <begin position="79"/>
        <end position="163"/>
    </location>
</feature>
<dbReference type="InterPro" id="IPR051261">
    <property type="entry name" value="NLR"/>
</dbReference>
<proteinExistence type="predicted"/>